<evidence type="ECO:0000313" key="3">
    <source>
        <dbReference type="Proteomes" id="UP001163739"/>
    </source>
</evidence>
<gene>
    <name evidence="2" type="ORF">NKI27_15195</name>
</gene>
<name>A0ABY6N028_9ALTE</name>
<reference evidence="2" key="1">
    <citation type="submission" date="2022-06" db="EMBL/GenBank/DDBJ databases">
        <title>Alkalimarinus sp. nov., isolated from gut of a Alitta virens.</title>
        <authorList>
            <person name="Yang A.I."/>
            <person name="Shin N.-R."/>
        </authorList>
    </citation>
    <scope>NUCLEOTIDE SEQUENCE</scope>
    <source>
        <strain evidence="2">A2M4</strain>
    </source>
</reference>
<sequence>MTTLWNYCLLLSLSLLLSACASNISLSEADMQRQYPAVSELQNQLSDAQDQ</sequence>
<feature type="signal peptide" evidence="1">
    <location>
        <begin position="1"/>
        <end position="21"/>
    </location>
</feature>
<keyword evidence="1" id="KW-0732">Signal</keyword>
<feature type="chain" id="PRO_5046408006" evidence="1">
    <location>
        <begin position="22"/>
        <end position="51"/>
    </location>
</feature>
<keyword evidence="3" id="KW-1185">Reference proteome</keyword>
<dbReference type="Proteomes" id="UP001163739">
    <property type="component" value="Chromosome"/>
</dbReference>
<dbReference type="EMBL" id="CP100390">
    <property type="protein sequence ID" value="UZE95400.1"/>
    <property type="molecule type" value="Genomic_DNA"/>
</dbReference>
<accession>A0ABY6N028</accession>
<evidence type="ECO:0000256" key="1">
    <source>
        <dbReference type="SAM" id="SignalP"/>
    </source>
</evidence>
<proteinExistence type="predicted"/>
<dbReference type="RefSeq" id="WP_265046889.1">
    <property type="nucleotide sequence ID" value="NZ_CP100390.1"/>
</dbReference>
<protein>
    <submittedName>
        <fullName evidence="2">Uncharacterized protein</fullName>
    </submittedName>
</protein>
<organism evidence="2 3">
    <name type="scientific">Alkalimarinus alittae</name>
    <dbReference type="NCBI Taxonomy" id="2961619"/>
    <lineage>
        <taxon>Bacteria</taxon>
        <taxon>Pseudomonadati</taxon>
        <taxon>Pseudomonadota</taxon>
        <taxon>Gammaproteobacteria</taxon>
        <taxon>Alteromonadales</taxon>
        <taxon>Alteromonadaceae</taxon>
        <taxon>Alkalimarinus</taxon>
    </lineage>
</organism>
<evidence type="ECO:0000313" key="2">
    <source>
        <dbReference type="EMBL" id="UZE95400.1"/>
    </source>
</evidence>